<dbReference type="SUPFAM" id="SSF51338">
    <property type="entry name" value="Composite domain of metallo-dependent hydrolases"/>
    <property type="match status" value="1"/>
</dbReference>
<dbReference type="PANTHER" id="PTHR43668">
    <property type="entry name" value="ALLANTOINASE"/>
    <property type="match status" value="1"/>
</dbReference>
<evidence type="ECO:0000313" key="3">
    <source>
        <dbReference type="EMBL" id="MXV15028.1"/>
    </source>
</evidence>
<dbReference type="GO" id="GO:0006221">
    <property type="term" value="P:pyrimidine nucleotide biosynthetic process"/>
    <property type="evidence" value="ECO:0007669"/>
    <property type="project" value="UniProtKB-KW"/>
</dbReference>
<protein>
    <submittedName>
        <fullName evidence="3">Amidohydrolase family protein</fullName>
    </submittedName>
</protein>
<dbReference type="AlphaFoldDB" id="A0A7K1XW41"/>
<keyword evidence="3" id="KW-0378">Hydrolase</keyword>
<evidence type="ECO:0000256" key="1">
    <source>
        <dbReference type="ARBA" id="ARBA00022975"/>
    </source>
</evidence>
<dbReference type="GO" id="GO:0046872">
    <property type="term" value="F:metal ion binding"/>
    <property type="evidence" value="ECO:0007669"/>
    <property type="project" value="InterPro"/>
</dbReference>
<evidence type="ECO:0000313" key="4">
    <source>
        <dbReference type="Proteomes" id="UP000451233"/>
    </source>
</evidence>
<dbReference type="GO" id="GO:0006145">
    <property type="term" value="P:purine nucleobase catabolic process"/>
    <property type="evidence" value="ECO:0007669"/>
    <property type="project" value="TreeGrafter"/>
</dbReference>
<evidence type="ECO:0000259" key="2">
    <source>
        <dbReference type="Pfam" id="PF12890"/>
    </source>
</evidence>
<dbReference type="NCBIfam" id="TIGR00857">
    <property type="entry name" value="pyrC_multi"/>
    <property type="match status" value="1"/>
</dbReference>
<dbReference type="GO" id="GO:0004038">
    <property type="term" value="F:allantoinase activity"/>
    <property type="evidence" value="ECO:0007669"/>
    <property type="project" value="TreeGrafter"/>
</dbReference>
<accession>A0A7K1XW41</accession>
<dbReference type="EMBL" id="WVHS01000002">
    <property type="protein sequence ID" value="MXV15028.1"/>
    <property type="molecule type" value="Genomic_DNA"/>
</dbReference>
<dbReference type="InterPro" id="IPR024403">
    <property type="entry name" value="DHOase_cat"/>
</dbReference>
<comment type="caution">
    <text evidence="3">The sequence shown here is derived from an EMBL/GenBank/DDBJ whole genome shotgun (WGS) entry which is preliminary data.</text>
</comment>
<dbReference type="InterPro" id="IPR004722">
    <property type="entry name" value="DHOase"/>
</dbReference>
<dbReference type="InterPro" id="IPR011059">
    <property type="entry name" value="Metal-dep_hydrolase_composite"/>
</dbReference>
<dbReference type="Gene3D" id="2.30.40.10">
    <property type="entry name" value="Urease, subunit C, domain 1"/>
    <property type="match status" value="1"/>
</dbReference>
<dbReference type="RefSeq" id="WP_160906050.1">
    <property type="nucleotide sequence ID" value="NZ_WVHS01000002.1"/>
</dbReference>
<dbReference type="GO" id="GO:0004151">
    <property type="term" value="F:dihydroorotase activity"/>
    <property type="evidence" value="ECO:0007669"/>
    <property type="project" value="InterPro"/>
</dbReference>
<keyword evidence="1" id="KW-0665">Pyrimidine biosynthesis</keyword>
<dbReference type="CDD" id="cd01317">
    <property type="entry name" value="DHOase_IIa"/>
    <property type="match status" value="1"/>
</dbReference>
<sequence>MKSLLVKSATILFPGSSLYGRVADVLVENGKITSIGTGIILPEGAGEADGSGKYLAPGFFDLHANFGEPGLETKEDLETGAAAAAAGGFTGVSLMPNTRPPVQSRSEVAYLVNRSRELLVDVFPLGAISQERAGKDLAELYDMHQSGAIAFSDGNKPVADSGLMSRAMLYVKAFNGLVFSYAEDPSLAGAGKMNEGTTSTYLGMKGIPSLAEEIMVARDIYLAEYNDTKVHFTTISTAHSVELIRKAKEQGLQVSCDVAAHHLALTEEALTGFDSNFKVKPPLRTHEDVAALRAGLMDGTIDAIVSQHTPHEIEYKNIEFEIASYGILGLQTVLPLAVCAGLSPELIAEKLSVNPRNIVGLPVPALAEGDAANFVLFDTDTHWELNEGTNRSKSSNSPFMGQQLTGKVHLVANNGQYFTF</sequence>
<reference evidence="3 4" key="1">
    <citation type="submission" date="2019-11" db="EMBL/GenBank/DDBJ databases">
        <title>Pedobacter sp. HMF7056 Genome sequencing and assembly.</title>
        <authorList>
            <person name="Kang H."/>
            <person name="Kim H."/>
            <person name="Joh K."/>
        </authorList>
    </citation>
    <scope>NUCLEOTIDE SEQUENCE [LARGE SCALE GENOMIC DNA]</scope>
    <source>
        <strain evidence="3 4">HMF7056</strain>
    </source>
</reference>
<dbReference type="GO" id="GO:0005737">
    <property type="term" value="C:cytoplasm"/>
    <property type="evidence" value="ECO:0007669"/>
    <property type="project" value="TreeGrafter"/>
</dbReference>
<name>A0A7K1XW41_9SPHI</name>
<feature type="domain" description="Dihydroorotase catalytic" evidence="2">
    <location>
        <begin position="52"/>
        <end position="238"/>
    </location>
</feature>
<dbReference type="InterPro" id="IPR032466">
    <property type="entry name" value="Metal_Hydrolase"/>
</dbReference>
<dbReference type="SUPFAM" id="SSF51556">
    <property type="entry name" value="Metallo-dependent hydrolases"/>
    <property type="match status" value="1"/>
</dbReference>
<dbReference type="PANTHER" id="PTHR43668:SF2">
    <property type="entry name" value="ALLANTOINASE"/>
    <property type="match status" value="1"/>
</dbReference>
<dbReference type="Pfam" id="PF12890">
    <property type="entry name" value="DHOase"/>
    <property type="match status" value="1"/>
</dbReference>
<gene>
    <name evidence="3" type="ORF">GS398_06930</name>
</gene>
<keyword evidence="4" id="KW-1185">Reference proteome</keyword>
<proteinExistence type="predicted"/>
<dbReference type="Gene3D" id="3.20.20.140">
    <property type="entry name" value="Metal-dependent hydrolases"/>
    <property type="match status" value="1"/>
</dbReference>
<organism evidence="3 4">
    <name type="scientific">Hufsiella ginkgonis</name>
    <dbReference type="NCBI Taxonomy" id="2695274"/>
    <lineage>
        <taxon>Bacteria</taxon>
        <taxon>Pseudomonadati</taxon>
        <taxon>Bacteroidota</taxon>
        <taxon>Sphingobacteriia</taxon>
        <taxon>Sphingobacteriales</taxon>
        <taxon>Sphingobacteriaceae</taxon>
        <taxon>Hufsiella</taxon>
    </lineage>
</organism>
<dbReference type="Proteomes" id="UP000451233">
    <property type="component" value="Unassembled WGS sequence"/>
</dbReference>
<dbReference type="InterPro" id="IPR050138">
    <property type="entry name" value="DHOase/Allantoinase_Hydrolase"/>
</dbReference>